<feature type="region of interest" description="Disordered" evidence="1">
    <location>
        <begin position="40"/>
        <end position="68"/>
    </location>
</feature>
<accession>A0ABP0AYT7</accession>
<evidence type="ECO:0000313" key="2">
    <source>
        <dbReference type="EMBL" id="CAK7212445.1"/>
    </source>
</evidence>
<evidence type="ECO:0000256" key="1">
    <source>
        <dbReference type="SAM" id="MobiDB-lite"/>
    </source>
</evidence>
<keyword evidence="3" id="KW-1185">Reference proteome</keyword>
<comment type="caution">
    <text evidence="2">The sequence shown here is derived from an EMBL/GenBank/DDBJ whole genome shotgun (WGS) entry which is preliminary data.</text>
</comment>
<organism evidence="2 3">
    <name type="scientific">Sporothrix curviconia</name>
    <dbReference type="NCBI Taxonomy" id="1260050"/>
    <lineage>
        <taxon>Eukaryota</taxon>
        <taxon>Fungi</taxon>
        <taxon>Dikarya</taxon>
        <taxon>Ascomycota</taxon>
        <taxon>Pezizomycotina</taxon>
        <taxon>Sordariomycetes</taxon>
        <taxon>Sordariomycetidae</taxon>
        <taxon>Ophiostomatales</taxon>
        <taxon>Ophiostomataceae</taxon>
        <taxon>Sporothrix</taxon>
    </lineage>
</organism>
<reference evidence="2 3" key="1">
    <citation type="submission" date="2024-01" db="EMBL/GenBank/DDBJ databases">
        <authorList>
            <person name="Allen C."/>
            <person name="Tagirdzhanova G."/>
        </authorList>
    </citation>
    <scope>NUCLEOTIDE SEQUENCE [LARGE SCALE GENOMIC DNA]</scope>
</reference>
<dbReference type="EMBL" id="CAWUHB010000005">
    <property type="protein sequence ID" value="CAK7212445.1"/>
    <property type="molecule type" value="Genomic_DNA"/>
</dbReference>
<gene>
    <name evidence="2" type="ORF">SCUCBS95973_001465</name>
</gene>
<sequence>MAFQELLSSSPATGSILYTPQSDWNADIFERHDPFVCQNDPTERPSTPDNLPHLIAHSPRRKRTRTGRFVPDGDLFEAPPAGLGVLFRNAQEKIMALHQNSIADPEMNSFTDLLDQDFWTDPQDMMALPMAVSAPFPLQPAQGVNFGSNIDS</sequence>
<evidence type="ECO:0000313" key="3">
    <source>
        <dbReference type="Proteomes" id="UP001642405"/>
    </source>
</evidence>
<dbReference type="Proteomes" id="UP001642405">
    <property type="component" value="Unassembled WGS sequence"/>
</dbReference>
<name>A0ABP0AYT7_9PEZI</name>
<proteinExistence type="predicted"/>
<protein>
    <submittedName>
        <fullName evidence="2">Uncharacterized protein</fullName>
    </submittedName>
</protein>